<dbReference type="SMART" id="SM00866">
    <property type="entry name" value="UTRA"/>
    <property type="match status" value="1"/>
</dbReference>
<accession>A0A1B1YD20</accession>
<dbReference type="InterPro" id="IPR011663">
    <property type="entry name" value="UTRA"/>
</dbReference>
<dbReference type="InterPro" id="IPR036390">
    <property type="entry name" value="WH_DNA-bd_sf"/>
</dbReference>
<dbReference type="Gene3D" id="3.40.1410.10">
    <property type="entry name" value="Chorismate lyase-like"/>
    <property type="match status" value="1"/>
</dbReference>
<dbReference type="RefSeq" id="WP_015358979.1">
    <property type="nucleotide sequence ID" value="NZ_CP014672.1"/>
</dbReference>
<evidence type="ECO:0000256" key="3">
    <source>
        <dbReference type="ARBA" id="ARBA00023163"/>
    </source>
</evidence>
<dbReference type="PANTHER" id="PTHR44846:SF1">
    <property type="entry name" value="MANNOSYL-D-GLYCERATE TRANSPORT_METABOLISM SYSTEM REPRESSOR MNGR-RELATED"/>
    <property type="match status" value="1"/>
</dbReference>
<dbReference type="GO" id="GO:0003700">
    <property type="term" value="F:DNA-binding transcription factor activity"/>
    <property type="evidence" value="ECO:0007669"/>
    <property type="project" value="InterPro"/>
</dbReference>
<dbReference type="AlphaFoldDB" id="A0A1B1YD20"/>
<dbReference type="Pfam" id="PF07702">
    <property type="entry name" value="UTRA"/>
    <property type="match status" value="1"/>
</dbReference>
<dbReference type="SUPFAM" id="SSF46785">
    <property type="entry name" value="Winged helix' DNA-binding domain"/>
    <property type="match status" value="1"/>
</dbReference>
<sequence>MAGINRYSNIPLYCQLKNIILEKIESGEYKEDTKIPSEQELCEQYNISRPTVRQAINELTSNGYLYKLKGKGTFVARQKSCIIDIRNYTGFTDSVLDSPEPEKKEIVSISTVTPREFAKLTEVFNLKSDNLQFTCIAYLNINNGEICSINVSYIPQNLFPNLEEDIRNKKPSYEILRGKYPLVPYTSKSTIEVSYADAMDASQLQVQPGQALIVVYNILYSKSGQPVEYIIAKYRADKCRLMFENHKL</sequence>
<dbReference type="SUPFAM" id="SSF64288">
    <property type="entry name" value="Chorismate lyase-like"/>
    <property type="match status" value="1"/>
</dbReference>
<organism evidence="5 6">
    <name type="scientific">Thermoclostridium stercorarium subsp. thermolacticum DSM 2910</name>
    <dbReference type="NCBI Taxonomy" id="1121336"/>
    <lineage>
        <taxon>Bacteria</taxon>
        <taxon>Bacillati</taxon>
        <taxon>Bacillota</taxon>
        <taxon>Clostridia</taxon>
        <taxon>Eubacteriales</taxon>
        <taxon>Oscillospiraceae</taxon>
        <taxon>Thermoclostridium</taxon>
    </lineage>
</organism>
<dbReference type="Gene3D" id="1.10.10.10">
    <property type="entry name" value="Winged helix-like DNA-binding domain superfamily/Winged helix DNA-binding domain"/>
    <property type="match status" value="1"/>
</dbReference>
<evidence type="ECO:0000313" key="6">
    <source>
        <dbReference type="Proteomes" id="UP000092971"/>
    </source>
</evidence>
<dbReference type="Pfam" id="PF00392">
    <property type="entry name" value="GntR"/>
    <property type="match status" value="1"/>
</dbReference>
<dbReference type="GO" id="GO:0003677">
    <property type="term" value="F:DNA binding"/>
    <property type="evidence" value="ECO:0007669"/>
    <property type="project" value="UniProtKB-KW"/>
</dbReference>
<protein>
    <submittedName>
        <fullName evidence="5">GntR family transcriptional regulator</fullName>
    </submittedName>
</protein>
<dbReference type="FunFam" id="1.10.10.10:FF:000079">
    <property type="entry name" value="GntR family transcriptional regulator"/>
    <property type="match status" value="1"/>
</dbReference>
<evidence type="ECO:0000256" key="1">
    <source>
        <dbReference type="ARBA" id="ARBA00023015"/>
    </source>
</evidence>
<dbReference type="GO" id="GO:0045892">
    <property type="term" value="P:negative regulation of DNA-templated transcription"/>
    <property type="evidence" value="ECO:0007669"/>
    <property type="project" value="TreeGrafter"/>
</dbReference>
<dbReference type="EMBL" id="CP014672">
    <property type="protein sequence ID" value="ANW98648.1"/>
    <property type="molecule type" value="Genomic_DNA"/>
</dbReference>
<name>A0A1B1YD20_THEST</name>
<evidence type="ECO:0000313" key="5">
    <source>
        <dbReference type="EMBL" id="ANW98648.1"/>
    </source>
</evidence>
<dbReference type="PROSITE" id="PS50949">
    <property type="entry name" value="HTH_GNTR"/>
    <property type="match status" value="1"/>
</dbReference>
<dbReference type="InterPro" id="IPR028978">
    <property type="entry name" value="Chorismate_lyase_/UTRA_dom_sf"/>
</dbReference>
<dbReference type="Proteomes" id="UP000092971">
    <property type="component" value="Chromosome"/>
</dbReference>
<proteinExistence type="predicted"/>
<dbReference type="InterPro" id="IPR036388">
    <property type="entry name" value="WH-like_DNA-bd_sf"/>
</dbReference>
<keyword evidence="1" id="KW-0805">Transcription regulation</keyword>
<dbReference type="CDD" id="cd07377">
    <property type="entry name" value="WHTH_GntR"/>
    <property type="match status" value="1"/>
</dbReference>
<dbReference type="PRINTS" id="PR00035">
    <property type="entry name" value="HTHGNTR"/>
</dbReference>
<dbReference type="InterPro" id="IPR050679">
    <property type="entry name" value="Bact_HTH_transcr_reg"/>
</dbReference>
<dbReference type="OrthoDB" id="457376at2"/>
<feature type="domain" description="HTH gntR-type" evidence="4">
    <location>
        <begin position="10"/>
        <end position="78"/>
    </location>
</feature>
<gene>
    <name evidence="5" type="ORF">CSTERTH_06180</name>
</gene>
<dbReference type="SMART" id="SM00345">
    <property type="entry name" value="HTH_GNTR"/>
    <property type="match status" value="1"/>
</dbReference>
<evidence type="ECO:0000256" key="2">
    <source>
        <dbReference type="ARBA" id="ARBA00023125"/>
    </source>
</evidence>
<reference evidence="5 6" key="1">
    <citation type="submission" date="2016-02" db="EMBL/GenBank/DDBJ databases">
        <title>Comparison of Clostridium stercorarium subspecies using comparative genomics and transcriptomics.</title>
        <authorList>
            <person name="Schellenberg J."/>
            <person name="Thallinger G."/>
            <person name="Levin D.B."/>
            <person name="Zhang X."/>
            <person name="Alvare G."/>
            <person name="Fristensky B."/>
            <person name="Sparling R."/>
        </authorList>
    </citation>
    <scope>NUCLEOTIDE SEQUENCE [LARGE SCALE GENOMIC DNA]</scope>
    <source>
        <strain evidence="5 6">DSM 2910</strain>
    </source>
</reference>
<evidence type="ECO:0000259" key="4">
    <source>
        <dbReference type="PROSITE" id="PS50949"/>
    </source>
</evidence>
<keyword evidence="2" id="KW-0238">DNA-binding</keyword>
<dbReference type="InterPro" id="IPR000524">
    <property type="entry name" value="Tscrpt_reg_HTH_GntR"/>
</dbReference>
<keyword evidence="3" id="KW-0804">Transcription</keyword>
<dbReference type="PANTHER" id="PTHR44846">
    <property type="entry name" value="MANNOSYL-D-GLYCERATE TRANSPORT/METABOLISM SYSTEM REPRESSOR MNGR-RELATED"/>
    <property type="match status" value="1"/>
</dbReference>